<reference evidence="5 6" key="1">
    <citation type="submission" date="2017-11" db="EMBL/GenBank/DDBJ databases">
        <title>De novo assembly and phasing of dikaryotic genomes from two isolates of Puccinia coronata f. sp. avenae, the causal agent of oat crown rust.</title>
        <authorList>
            <person name="Miller M.E."/>
            <person name="Zhang Y."/>
            <person name="Omidvar V."/>
            <person name="Sperschneider J."/>
            <person name="Schwessinger B."/>
            <person name="Raley C."/>
            <person name="Palmer J.M."/>
            <person name="Garnica D."/>
            <person name="Upadhyaya N."/>
            <person name="Rathjen J."/>
            <person name="Taylor J.M."/>
            <person name="Park R.F."/>
            <person name="Dodds P.N."/>
            <person name="Hirsch C.D."/>
            <person name="Kianian S.F."/>
            <person name="Figueroa M."/>
        </authorList>
    </citation>
    <scope>NUCLEOTIDE SEQUENCE [LARGE SCALE GENOMIC DNA]</scope>
    <source>
        <strain evidence="1">12NC29</strain>
        <strain evidence="2">12SD80</strain>
    </source>
</reference>
<evidence type="ECO:0000313" key="6">
    <source>
        <dbReference type="Proteomes" id="UP000235392"/>
    </source>
</evidence>
<dbReference type="AlphaFoldDB" id="A0A2N5SE28"/>
<comment type="caution">
    <text evidence="2">The sequence shown here is derived from an EMBL/GenBank/DDBJ whole genome shotgun (WGS) entry which is preliminary data.</text>
</comment>
<evidence type="ECO:0000313" key="3">
    <source>
        <dbReference type="EMBL" id="PLW38311.1"/>
    </source>
</evidence>
<sequence length="101" mass="11339">MAHGSELAVSRDDDDGQAVVAFDWSVHDLPWFESVAAWLSEAYYAEYIAGERELDHEPGFSSGMVHRAVQVDGDSRWTMNCFHPEVNSFDLACSQLCDTRP</sequence>
<organism evidence="2 6">
    <name type="scientific">Puccinia coronata f. sp. avenae</name>
    <dbReference type="NCBI Taxonomy" id="200324"/>
    <lineage>
        <taxon>Eukaryota</taxon>
        <taxon>Fungi</taxon>
        <taxon>Dikarya</taxon>
        <taxon>Basidiomycota</taxon>
        <taxon>Pucciniomycotina</taxon>
        <taxon>Pucciniomycetes</taxon>
        <taxon>Pucciniales</taxon>
        <taxon>Pucciniaceae</taxon>
        <taxon>Puccinia</taxon>
    </lineage>
</organism>
<proteinExistence type="predicted"/>
<dbReference type="EMBL" id="PGCJ01000059">
    <property type="protein sequence ID" value="PLW53608.1"/>
    <property type="molecule type" value="Genomic_DNA"/>
</dbReference>
<evidence type="ECO:0000313" key="1">
    <source>
        <dbReference type="EMBL" id="PLW10608.1"/>
    </source>
</evidence>
<evidence type="ECO:0000313" key="5">
    <source>
        <dbReference type="Proteomes" id="UP000235388"/>
    </source>
</evidence>
<evidence type="ECO:0000313" key="4">
    <source>
        <dbReference type="EMBL" id="PLW53608.1"/>
    </source>
</evidence>
<dbReference type="EMBL" id="PGCI01000920">
    <property type="protein sequence ID" value="PLW11511.1"/>
    <property type="molecule type" value="Genomic_DNA"/>
</dbReference>
<dbReference type="EMBL" id="PGCI01000130">
    <property type="protein sequence ID" value="PLW38311.1"/>
    <property type="molecule type" value="Genomic_DNA"/>
</dbReference>
<protein>
    <submittedName>
        <fullName evidence="2">Uncharacterized protein</fullName>
    </submittedName>
</protein>
<accession>A0A2N5SE28</accession>
<dbReference type="Proteomes" id="UP000235388">
    <property type="component" value="Unassembled WGS sequence"/>
</dbReference>
<dbReference type="EMBL" id="PGCJ01001053">
    <property type="protein sequence ID" value="PLW10608.1"/>
    <property type="molecule type" value="Genomic_DNA"/>
</dbReference>
<evidence type="ECO:0000313" key="2">
    <source>
        <dbReference type="EMBL" id="PLW11511.1"/>
    </source>
</evidence>
<dbReference type="Proteomes" id="UP000235392">
    <property type="component" value="Unassembled WGS sequence"/>
</dbReference>
<name>A0A2N5SE28_9BASI</name>
<keyword evidence="5" id="KW-1185">Reference proteome</keyword>
<gene>
    <name evidence="4" type="ORF">PCANC_06678</name>
    <name evidence="1" type="ORF">PCANC_23150</name>
    <name evidence="3" type="ORF">PCASD_08979</name>
    <name evidence="2" type="ORF">PCASD_22637</name>
</gene>